<evidence type="ECO:0000313" key="5">
    <source>
        <dbReference type="EMBL" id="CAI5730905.1"/>
    </source>
</evidence>
<dbReference type="AlphaFoldDB" id="A0AAV0U4T9"/>
<keyword evidence="6" id="KW-1185">Reference proteome</keyword>
<feature type="region of interest" description="Disordered" evidence="3">
    <location>
        <begin position="16"/>
        <end position="40"/>
    </location>
</feature>
<protein>
    <recommendedName>
        <fullName evidence="4">RRM domain-containing protein</fullName>
    </recommendedName>
</protein>
<dbReference type="Proteomes" id="UP001162029">
    <property type="component" value="Unassembled WGS sequence"/>
</dbReference>
<feature type="domain" description="RRM" evidence="4">
    <location>
        <begin position="137"/>
        <end position="216"/>
    </location>
</feature>
<dbReference type="InterPro" id="IPR012677">
    <property type="entry name" value="Nucleotide-bd_a/b_plait_sf"/>
</dbReference>
<evidence type="ECO:0000256" key="1">
    <source>
        <dbReference type="ARBA" id="ARBA00022884"/>
    </source>
</evidence>
<organism evidence="5 6">
    <name type="scientific">Peronospora destructor</name>
    <dbReference type="NCBI Taxonomy" id="86335"/>
    <lineage>
        <taxon>Eukaryota</taxon>
        <taxon>Sar</taxon>
        <taxon>Stramenopiles</taxon>
        <taxon>Oomycota</taxon>
        <taxon>Peronosporomycetes</taxon>
        <taxon>Peronosporales</taxon>
        <taxon>Peronosporaceae</taxon>
        <taxon>Peronospora</taxon>
    </lineage>
</organism>
<dbReference type="PROSITE" id="PS50102">
    <property type="entry name" value="RRM"/>
    <property type="match status" value="2"/>
</dbReference>
<evidence type="ECO:0000259" key="4">
    <source>
        <dbReference type="PROSITE" id="PS50102"/>
    </source>
</evidence>
<accession>A0AAV0U4T9</accession>
<dbReference type="EMBL" id="CANTFM010000855">
    <property type="protein sequence ID" value="CAI5730905.1"/>
    <property type="molecule type" value="Genomic_DNA"/>
</dbReference>
<dbReference type="InterPro" id="IPR035979">
    <property type="entry name" value="RBD_domain_sf"/>
</dbReference>
<evidence type="ECO:0000313" key="6">
    <source>
        <dbReference type="Proteomes" id="UP001162029"/>
    </source>
</evidence>
<name>A0AAV0U4T9_9STRA</name>
<proteinExistence type="predicted"/>
<keyword evidence="1 2" id="KW-0694">RNA-binding</keyword>
<feature type="domain" description="RRM" evidence="4">
    <location>
        <begin position="50"/>
        <end position="125"/>
    </location>
</feature>
<feature type="compositionally biased region" description="Polar residues" evidence="3">
    <location>
        <begin position="234"/>
        <end position="249"/>
    </location>
</feature>
<dbReference type="PANTHER" id="PTHR23236">
    <property type="entry name" value="EUKARYOTIC TRANSLATION INITIATION FACTOR 4B/4H"/>
    <property type="match status" value="1"/>
</dbReference>
<dbReference type="Pfam" id="PF00076">
    <property type="entry name" value="RRM_1"/>
    <property type="match status" value="2"/>
</dbReference>
<gene>
    <name evidence="5" type="ORF">PDE001_LOCUS4646</name>
</gene>
<dbReference type="GO" id="GO:0003723">
    <property type="term" value="F:RNA binding"/>
    <property type="evidence" value="ECO:0007669"/>
    <property type="project" value="UniProtKB-UniRule"/>
</dbReference>
<sequence>MNAEELRFFREETTIVSKKRKNSDAGEKSNKVHKEENGDAAAVVNPQKALEIFIAGLPWSTTEEEVKEHFAGCGEVTAARIPLQNGRSSGTAFLTFSTAEGAEAALAMDGQDFGGRWMKIRTAEKKSMFDEKPEGCTSVFIGNLSWDVDENTIYETFGECGEILSCRLATDRETGEFRGFGHVDFATTEAVDEAVKLAGTFVVAAAVDLVVAVVVAAAAEPGFGGRGDGPPKRQPSSIQSFKGSKTTFD</sequence>
<dbReference type="SMART" id="SM00360">
    <property type="entry name" value="RRM"/>
    <property type="match status" value="2"/>
</dbReference>
<dbReference type="PANTHER" id="PTHR23236:SF11">
    <property type="entry name" value="EUKARYOTIC TRANSLATION INITIATION FACTOR 4H"/>
    <property type="match status" value="1"/>
</dbReference>
<dbReference type="CDD" id="cd00590">
    <property type="entry name" value="RRM_SF"/>
    <property type="match status" value="1"/>
</dbReference>
<evidence type="ECO:0000256" key="2">
    <source>
        <dbReference type="PROSITE-ProRule" id="PRU00176"/>
    </source>
</evidence>
<comment type="caution">
    <text evidence="5">The sequence shown here is derived from an EMBL/GenBank/DDBJ whole genome shotgun (WGS) entry which is preliminary data.</text>
</comment>
<feature type="compositionally biased region" description="Basic and acidic residues" evidence="3">
    <location>
        <begin position="22"/>
        <end position="37"/>
    </location>
</feature>
<dbReference type="Gene3D" id="3.30.70.330">
    <property type="match status" value="2"/>
</dbReference>
<feature type="region of interest" description="Disordered" evidence="3">
    <location>
        <begin position="223"/>
        <end position="249"/>
    </location>
</feature>
<dbReference type="SUPFAM" id="SSF54928">
    <property type="entry name" value="RNA-binding domain, RBD"/>
    <property type="match status" value="2"/>
</dbReference>
<dbReference type="InterPro" id="IPR000504">
    <property type="entry name" value="RRM_dom"/>
</dbReference>
<reference evidence="5" key="1">
    <citation type="submission" date="2022-12" db="EMBL/GenBank/DDBJ databases">
        <authorList>
            <person name="Webb A."/>
        </authorList>
    </citation>
    <scope>NUCLEOTIDE SEQUENCE</scope>
    <source>
        <strain evidence="5">Pd1</strain>
    </source>
</reference>
<evidence type="ECO:0000256" key="3">
    <source>
        <dbReference type="SAM" id="MobiDB-lite"/>
    </source>
</evidence>